<dbReference type="PANTHER" id="PTHR37485:SF1">
    <property type="entry name" value="CELL DIVISION PROTEIN FTSB"/>
    <property type="match status" value="1"/>
</dbReference>
<sequence length="104" mass="12074">MAQKKRITAPGAQSRRKQRQVIRYTTVGAVIVAVIFFCILIVQGYEMMQIYQEQQHVQQQLEQLQQRNKELEAEKAKLSDPKYIESVARDELGLVRPGEVPYIK</sequence>
<dbReference type="InterPro" id="IPR007060">
    <property type="entry name" value="FtsL/DivIC"/>
</dbReference>
<organism evidence="11 12">
    <name type="scientific">Veillonella magna</name>
    <dbReference type="NCBI Taxonomy" id="464322"/>
    <lineage>
        <taxon>Bacteria</taxon>
        <taxon>Bacillati</taxon>
        <taxon>Bacillota</taxon>
        <taxon>Negativicutes</taxon>
        <taxon>Veillonellales</taxon>
        <taxon>Veillonellaceae</taxon>
        <taxon>Veillonella</taxon>
    </lineage>
</organism>
<proteinExistence type="predicted"/>
<feature type="transmembrane region" description="Helical" evidence="10">
    <location>
        <begin position="21"/>
        <end position="45"/>
    </location>
</feature>
<keyword evidence="6 10" id="KW-0472">Membrane</keyword>
<evidence type="ECO:0000256" key="7">
    <source>
        <dbReference type="ARBA" id="ARBA00023306"/>
    </source>
</evidence>
<dbReference type="GO" id="GO:0051301">
    <property type="term" value="P:cell division"/>
    <property type="evidence" value="ECO:0007669"/>
    <property type="project" value="UniProtKB-KW"/>
</dbReference>
<dbReference type="RefSeq" id="WP_051245724.1">
    <property type="nucleotide sequence ID" value="NZ_CALXQD010000005.1"/>
</dbReference>
<keyword evidence="9" id="KW-0175">Coiled coil</keyword>
<gene>
    <name evidence="11" type="primary">ftsL</name>
    <name evidence="11" type="ORF">H6A01_06075</name>
</gene>
<comment type="subcellular location">
    <subcellularLocation>
        <location evidence="1">Cell membrane</location>
        <topology evidence="1">Single-pass type II membrane protein</topology>
    </subcellularLocation>
</comment>
<evidence type="ECO:0000313" key="12">
    <source>
        <dbReference type="Proteomes" id="UP000707138"/>
    </source>
</evidence>
<name>A0ABS2GI86_9FIRM</name>
<protein>
    <recommendedName>
        <fullName evidence="8">Cell division protein FtsL</fullName>
    </recommendedName>
</protein>
<feature type="coiled-coil region" evidence="9">
    <location>
        <begin position="47"/>
        <end position="81"/>
    </location>
</feature>
<keyword evidence="2" id="KW-1003">Cell membrane</keyword>
<evidence type="ECO:0000256" key="1">
    <source>
        <dbReference type="ARBA" id="ARBA00004401"/>
    </source>
</evidence>
<keyword evidence="7" id="KW-0131">Cell cycle</keyword>
<dbReference type="NCBIfam" id="TIGR02209">
    <property type="entry name" value="ftsL_broad"/>
    <property type="match status" value="1"/>
</dbReference>
<keyword evidence="4 10" id="KW-0812">Transmembrane</keyword>
<keyword evidence="12" id="KW-1185">Reference proteome</keyword>
<keyword evidence="3 11" id="KW-0132">Cell division</keyword>
<evidence type="ECO:0000256" key="3">
    <source>
        <dbReference type="ARBA" id="ARBA00022618"/>
    </source>
</evidence>
<dbReference type="EMBL" id="JACJLA010000009">
    <property type="protein sequence ID" value="MBM6912889.1"/>
    <property type="molecule type" value="Genomic_DNA"/>
</dbReference>
<evidence type="ECO:0000256" key="5">
    <source>
        <dbReference type="ARBA" id="ARBA00022989"/>
    </source>
</evidence>
<evidence type="ECO:0000256" key="4">
    <source>
        <dbReference type="ARBA" id="ARBA00022692"/>
    </source>
</evidence>
<dbReference type="Proteomes" id="UP000707138">
    <property type="component" value="Unassembled WGS sequence"/>
</dbReference>
<comment type="caution">
    <text evidence="11">The sequence shown here is derived from an EMBL/GenBank/DDBJ whole genome shotgun (WGS) entry which is preliminary data.</text>
</comment>
<dbReference type="PANTHER" id="PTHR37485">
    <property type="entry name" value="CELL DIVISION PROTEIN FTSB"/>
    <property type="match status" value="1"/>
</dbReference>
<dbReference type="InterPro" id="IPR011922">
    <property type="entry name" value="Cell_div_FtsL"/>
</dbReference>
<evidence type="ECO:0000256" key="8">
    <source>
        <dbReference type="NCBIfam" id="TIGR02209"/>
    </source>
</evidence>
<evidence type="ECO:0000256" key="10">
    <source>
        <dbReference type="SAM" id="Phobius"/>
    </source>
</evidence>
<dbReference type="InterPro" id="IPR023081">
    <property type="entry name" value="Cell_div_FtsB"/>
</dbReference>
<evidence type="ECO:0000256" key="2">
    <source>
        <dbReference type="ARBA" id="ARBA00022475"/>
    </source>
</evidence>
<evidence type="ECO:0000313" key="11">
    <source>
        <dbReference type="EMBL" id="MBM6912889.1"/>
    </source>
</evidence>
<evidence type="ECO:0000256" key="6">
    <source>
        <dbReference type="ARBA" id="ARBA00023136"/>
    </source>
</evidence>
<accession>A0ABS2GI86</accession>
<dbReference type="Pfam" id="PF04977">
    <property type="entry name" value="DivIC"/>
    <property type="match status" value="1"/>
</dbReference>
<evidence type="ECO:0000256" key="9">
    <source>
        <dbReference type="SAM" id="Coils"/>
    </source>
</evidence>
<reference evidence="11 12" key="1">
    <citation type="journal article" date="2021" name="Sci. Rep.">
        <title>The distribution of antibiotic resistance genes in chicken gut microbiota commensals.</title>
        <authorList>
            <person name="Juricova H."/>
            <person name="Matiasovicova J."/>
            <person name="Kubasova T."/>
            <person name="Cejkova D."/>
            <person name="Rychlik I."/>
        </authorList>
    </citation>
    <scope>NUCLEOTIDE SEQUENCE [LARGE SCALE GENOMIC DNA]</scope>
    <source>
        <strain evidence="11 12">An537</strain>
    </source>
</reference>
<keyword evidence="5 10" id="KW-1133">Transmembrane helix</keyword>